<organism evidence="3 4">
    <name type="scientific">Methylomirabilis oxygeniifera</name>
    <dbReference type="NCBI Taxonomy" id="671143"/>
    <lineage>
        <taxon>Bacteria</taxon>
        <taxon>Candidatus Methylomirabilota</taxon>
        <taxon>Candidatus Methylomirabilia</taxon>
        <taxon>Candidatus Methylomirabilales</taxon>
        <taxon>Candidatus Methylomirabilaceae</taxon>
        <taxon>Candidatus Methylomirabilis</taxon>
    </lineage>
</organism>
<dbReference type="InterPro" id="IPR029044">
    <property type="entry name" value="Nucleotide-diphossugar_trans"/>
</dbReference>
<keyword evidence="1" id="KW-0812">Transmembrane</keyword>
<feature type="transmembrane region" description="Helical" evidence="1">
    <location>
        <begin position="7"/>
        <end position="26"/>
    </location>
</feature>
<dbReference type="Pfam" id="PF13632">
    <property type="entry name" value="Glyco_trans_2_3"/>
    <property type="match status" value="1"/>
</dbReference>
<protein>
    <recommendedName>
        <fullName evidence="2">Glycosyltransferase 2-like domain-containing protein</fullName>
    </recommendedName>
</protein>
<feature type="transmembrane region" description="Helical" evidence="1">
    <location>
        <begin position="428"/>
        <end position="446"/>
    </location>
</feature>
<dbReference type="EMBL" id="FP565575">
    <property type="protein sequence ID" value="CBE70073.1"/>
    <property type="molecule type" value="Genomic_DNA"/>
</dbReference>
<keyword evidence="1" id="KW-0472">Membrane</keyword>
<dbReference type="STRING" id="671143.DAMO_3000"/>
<feature type="transmembrane region" description="Helical" evidence="1">
    <location>
        <begin position="368"/>
        <end position="390"/>
    </location>
</feature>
<gene>
    <name evidence="3" type="ORF">DAMO_3000</name>
</gene>
<feature type="domain" description="Glycosyltransferase 2-like" evidence="2">
    <location>
        <begin position="189"/>
        <end position="387"/>
    </location>
</feature>
<evidence type="ECO:0000313" key="4">
    <source>
        <dbReference type="Proteomes" id="UP000006898"/>
    </source>
</evidence>
<dbReference type="KEGG" id="mox:DAMO_3000"/>
<name>D5MMF1_METO1</name>
<dbReference type="HOGENOM" id="CLU_531782_0_0_0"/>
<dbReference type="SUPFAM" id="SSF53448">
    <property type="entry name" value="Nucleotide-diphospho-sugar transferases"/>
    <property type="match status" value="1"/>
</dbReference>
<dbReference type="InterPro" id="IPR001173">
    <property type="entry name" value="Glyco_trans_2-like"/>
</dbReference>
<dbReference type="eggNOG" id="COG1215">
    <property type="taxonomic scope" value="Bacteria"/>
</dbReference>
<dbReference type="Proteomes" id="UP000006898">
    <property type="component" value="Chromosome"/>
</dbReference>
<proteinExistence type="predicted"/>
<accession>D5MMF1</accession>
<sequence length="512" mass="59438">MFERALDILPILTTLLLLSIYPLLRYLPDDPFWAEVFRFAVITIWIGYLIINQVRAHKTRQELLTNMETDWHSRLDTSGRPFSHYAILMPLKRESNRRVLFQAMRSIERQRYPHGHITLIPIVEAEDGETLQALDDLIPTFEQTFRIRLLTYPTDGIMNRCKATSISTAGRYLARLIDDGTLRDENLKILIIDADTILHPQDLAFREHSHRQEAERAMTRGDRGVVLQSLTTYTSNYWKVPMLPRLHNSGFVLYQLGKMQTTGDYLVLGPGTSLPFRDFRAVDYFEPNRHNEDMQFRYKVVMEGFRVAPIKMPTWGQAPLTTRESWSQIARWARGAVDVKFVVNYARRFDDVRVPLLKRRLFLALRALFANAMPPLMVFLPAQLILISWISPCVRELWPFQVFLSPDVLALRIGSKSLCVSPLAAFNLQFQTIVLTASMLLSMVLVPHTLKPIIHQQPPHRWRQARKLFEWSRLTFTPVNLHNYVLMATAQLYMQARLALGISITHTETTRK</sequence>
<dbReference type="AlphaFoldDB" id="D5MMF1"/>
<evidence type="ECO:0000256" key="1">
    <source>
        <dbReference type="SAM" id="Phobius"/>
    </source>
</evidence>
<evidence type="ECO:0000259" key="2">
    <source>
        <dbReference type="Pfam" id="PF13632"/>
    </source>
</evidence>
<keyword evidence="1" id="KW-1133">Transmembrane helix</keyword>
<reference evidence="3 4" key="1">
    <citation type="journal article" date="2010" name="Nature">
        <title>Nitrite-driven anaerobic methane oxidation by oxygenic bacteria.</title>
        <authorList>
            <person name="Ettwig K.F."/>
            <person name="Butler M.K."/>
            <person name="Le Paslier D."/>
            <person name="Pelletier E."/>
            <person name="Mangenot S."/>
            <person name="Kuypers M.M.M."/>
            <person name="Schreiber F."/>
            <person name="Dutilh B.E."/>
            <person name="Zedelius J."/>
            <person name="de Beer D."/>
            <person name="Gloerich J."/>
            <person name="Wessels H.J.C.T."/>
            <person name="van Allen T."/>
            <person name="Luesken F."/>
            <person name="Wu M."/>
            <person name="van de Pas-Schoonen K.T."/>
            <person name="Op den Camp H.J.M."/>
            <person name="Janssen-Megens E.M."/>
            <person name="Francoijs K-J."/>
            <person name="Stunnenberg H."/>
            <person name="Weissenbach J."/>
            <person name="Jetten M.S.M."/>
            <person name="Strous M."/>
        </authorList>
    </citation>
    <scope>NUCLEOTIDE SEQUENCE [LARGE SCALE GENOMIC DNA]</scope>
</reference>
<feature type="transmembrane region" description="Helical" evidence="1">
    <location>
        <begin position="32"/>
        <end position="51"/>
    </location>
</feature>
<evidence type="ECO:0000313" key="3">
    <source>
        <dbReference type="EMBL" id="CBE70073.1"/>
    </source>
</evidence>